<evidence type="ECO:0000313" key="7">
    <source>
        <dbReference type="Proteomes" id="UP000629870"/>
    </source>
</evidence>
<evidence type="ECO:0000313" key="4">
    <source>
        <dbReference type="EMBL" id="MBB6017546.1"/>
    </source>
</evidence>
<dbReference type="InterPro" id="IPR013783">
    <property type="entry name" value="Ig-like_fold"/>
</dbReference>
<dbReference type="Gene3D" id="2.60.40.3710">
    <property type="match status" value="1"/>
</dbReference>
<dbReference type="Gene3D" id="2.60.40.10">
    <property type="entry name" value="Immunoglobulins"/>
    <property type="match status" value="1"/>
</dbReference>
<sequence>MKPLNLALLLTTALSLAACGGGGTAPPAGDTTAPTVSLTATPNPVTAAGAVLLTAAATDDVGVTQVVFYRGATEISTDTAAPYEATSNLTAADNGSVQYRAVASDAAGNTKEATSDVTVNIGAPADTTAPSVVSISPAGGATGVAKDANIVVTFSEKMNQAATQAAYQSTDLPASDVTFSWNPAGTVMTINPNADLLYTAAGKTYAFKLTSTATDIAGNALPATNSSFKTFRQLTTTLNSTPALDGWVRSDGTVNTTDELRIGDSGDVGNATYRSYLSFDLSGLPAGLTSANIVSASLSVYQFSVSGAPYTDLDVGVSDLILDHVNYSTTLTGTDFDPTVYSTLGDSSSSALVGSYAKSVLSALKDDRSAGRTRSQYRLRFAKLTDGDGNADIAYLRQGESATNKPTLTLTYLIP</sequence>
<dbReference type="Proteomes" id="UP000313988">
    <property type="component" value="Unassembled WGS sequence"/>
</dbReference>
<dbReference type="RefSeq" id="WP_139404055.1">
    <property type="nucleotide sequence ID" value="NZ_JACHEW010000015.1"/>
</dbReference>
<keyword evidence="7" id="KW-1185">Reference proteome</keyword>
<dbReference type="InterPro" id="IPR032812">
    <property type="entry name" value="SbsA_Ig"/>
</dbReference>
<evidence type="ECO:0000313" key="6">
    <source>
        <dbReference type="Proteomes" id="UP000313988"/>
    </source>
</evidence>
<evidence type="ECO:0000256" key="1">
    <source>
        <dbReference type="ARBA" id="ARBA00022729"/>
    </source>
</evidence>
<evidence type="ECO:0000313" key="5">
    <source>
        <dbReference type="EMBL" id="TNM69798.1"/>
    </source>
</evidence>
<dbReference type="EMBL" id="JACHEW010000015">
    <property type="protein sequence ID" value="MBB6017546.1"/>
    <property type="molecule type" value="Genomic_DNA"/>
</dbReference>
<dbReference type="Proteomes" id="UP000629870">
    <property type="component" value="Unassembled WGS sequence"/>
</dbReference>
<comment type="caution">
    <text evidence="5">The sequence shown here is derived from an EMBL/GenBank/DDBJ whole genome shotgun (WGS) entry which is preliminary data.</text>
</comment>
<dbReference type="OrthoDB" id="343030at2"/>
<reference evidence="5 6" key="1">
    <citation type="submission" date="2019-06" db="EMBL/GenBank/DDBJ databases">
        <title>Genome sequence of Deinococcus radiopugnans ATCC 19172.</title>
        <authorList>
            <person name="Maclea K.S."/>
            <person name="Maynard C.R."/>
        </authorList>
    </citation>
    <scope>NUCLEOTIDE SEQUENCE [LARGE SCALE GENOMIC DNA]</scope>
    <source>
        <strain evidence="5 6">ATCC 19172</strain>
    </source>
</reference>
<feature type="signal peptide" evidence="2">
    <location>
        <begin position="1"/>
        <end position="17"/>
    </location>
</feature>
<feature type="chain" id="PRO_5022992509" description="SbsA Ig-like domain-containing protein" evidence="2">
    <location>
        <begin position="18"/>
        <end position="415"/>
    </location>
</feature>
<name>A0A5C4Y469_9DEIO</name>
<gene>
    <name evidence="5" type="ORF">FHR04_14570</name>
    <name evidence="4" type="ORF">HNQ04_002814</name>
</gene>
<keyword evidence="1 2" id="KW-0732">Signal</keyword>
<evidence type="ECO:0000259" key="3">
    <source>
        <dbReference type="Pfam" id="PF13205"/>
    </source>
</evidence>
<dbReference type="PROSITE" id="PS51257">
    <property type="entry name" value="PROKAR_LIPOPROTEIN"/>
    <property type="match status" value="1"/>
</dbReference>
<accession>A0A5C4Y469</accession>
<protein>
    <recommendedName>
        <fullName evidence="3">SbsA Ig-like domain-containing protein</fullName>
    </recommendedName>
</protein>
<dbReference type="Pfam" id="PF17957">
    <property type="entry name" value="Big_7"/>
    <property type="match status" value="1"/>
</dbReference>
<reference evidence="4 7" key="2">
    <citation type="submission" date="2020-08" db="EMBL/GenBank/DDBJ databases">
        <title>Genomic Encyclopedia of Type Strains, Phase IV (KMG-IV): sequencing the most valuable type-strain genomes for metagenomic binning, comparative biology and taxonomic classification.</title>
        <authorList>
            <person name="Goeker M."/>
        </authorList>
    </citation>
    <scope>NUCLEOTIDE SEQUENCE [LARGE SCALE GENOMIC DNA]</scope>
    <source>
        <strain evidence="4 7">DSM 12027</strain>
    </source>
</reference>
<organism evidence="5 6">
    <name type="scientific">Deinococcus radiopugnans ATCC 19172</name>
    <dbReference type="NCBI Taxonomy" id="585398"/>
    <lineage>
        <taxon>Bacteria</taxon>
        <taxon>Thermotogati</taxon>
        <taxon>Deinococcota</taxon>
        <taxon>Deinococci</taxon>
        <taxon>Deinococcales</taxon>
        <taxon>Deinococcaceae</taxon>
        <taxon>Deinococcus</taxon>
    </lineage>
</organism>
<evidence type="ECO:0000256" key="2">
    <source>
        <dbReference type="SAM" id="SignalP"/>
    </source>
</evidence>
<feature type="domain" description="SbsA Ig-like" evidence="3">
    <location>
        <begin position="126"/>
        <end position="230"/>
    </location>
</feature>
<dbReference type="AlphaFoldDB" id="A0A5C4Y469"/>
<dbReference type="EMBL" id="VDMO01000016">
    <property type="protein sequence ID" value="TNM69798.1"/>
    <property type="molecule type" value="Genomic_DNA"/>
</dbReference>
<proteinExistence type="predicted"/>
<dbReference type="Pfam" id="PF13205">
    <property type="entry name" value="Big_5"/>
    <property type="match status" value="1"/>
</dbReference>